<feature type="domain" description="Reverse transcriptase/retrotransposon-derived protein RNase H-like" evidence="1">
    <location>
        <begin position="1"/>
        <end position="78"/>
    </location>
</feature>
<comment type="caution">
    <text evidence="2">The sequence shown here is derived from an EMBL/GenBank/DDBJ whole genome shotgun (WGS) entry which is preliminary data.</text>
</comment>
<dbReference type="PANTHER" id="PTHR35046:SF26">
    <property type="entry name" value="RNA-DIRECTED DNA POLYMERASE"/>
    <property type="match status" value="1"/>
</dbReference>
<organism evidence="2 3">
    <name type="scientific">Vitis vinifera</name>
    <name type="common">Grape</name>
    <dbReference type="NCBI Taxonomy" id="29760"/>
    <lineage>
        <taxon>Eukaryota</taxon>
        <taxon>Viridiplantae</taxon>
        <taxon>Streptophyta</taxon>
        <taxon>Embryophyta</taxon>
        <taxon>Tracheophyta</taxon>
        <taxon>Spermatophyta</taxon>
        <taxon>Magnoliopsida</taxon>
        <taxon>eudicotyledons</taxon>
        <taxon>Gunneridae</taxon>
        <taxon>Pentapetalae</taxon>
        <taxon>rosids</taxon>
        <taxon>Vitales</taxon>
        <taxon>Vitaceae</taxon>
        <taxon>Viteae</taxon>
        <taxon>Vitis</taxon>
    </lineage>
</organism>
<evidence type="ECO:0000259" key="1">
    <source>
        <dbReference type="Pfam" id="PF17919"/>
    </source>
</evidence>
<gene>
    <name evidence="2" type="primary">pol_484</name>
    <name evidence="2" type="ORF">CK203_051698</name>
</gene>
<dbReference type="SUPFAM" id="SSF56672">
    <property type="entry name" value="DNA/RNA polymerases"/>
    <property type="match status" value="1"/>
</dbReference>
<dbReference type="EMBL" id="QGNW01000279">
    <property type="protein sequence ID" value="RVW79552.1"/>
    <property type="molecule type" value="Genomic_DNA"/>
</dbReference>
<accession>A0A438H519</accession>
<dbReference type="PANTHER" id="PTHR35046">
    <property type="entry name" value="ZINC KNUCKLE (CCHC-TYPE) FAMILY PROTEIN"/>
    <property type="match status" value="1"/>
</dbReference>
<dbReference type="InterPro" id="IPR043502">
    <property type="entry name" value="DNA/RNA_pol_sf"/>
</dbReference>
<protein>
    <submittedName>
        <fullName evidence="2">Retrovirus-related Pol polyprotein from transposon 17.6</fullName>
    </submittedName>
</protein>
<sequence>MTQALVLALPDFGNIFEVDCDVSKVGIKGVLNQEGQPIAYFSEKLNRTEKNYSTYGVECYSIVQAMKPWHHYLIQRDVVGLEVFKEQYMKDSFFQEMLEIYDAKDSRVLAEFVFDDGYLFKGVTLCTAEGYLRELVVGELHGGGLGGHFDRCRVCQVSKGQQQNTGLFGTLPVPTVPWIEEVVQITWVPKTIRSGRDVKFLSGENLKEVEESVHQNLLQMSKLRSNSKNCKEAANQHRQFKEYQCKFGENAYEVALPQGNPDGENCWLNEDEFIEIDADKRQAAKMENHSKMSSL</sequence>
<dbReference type="AlphaFoldDB" id="A0A438H519"/>
<dbReference type="InterPro" id="IPR041577">
    <property type="entry name" value="RT_RNaseH_2"/>
</dbReference>
<dbReference type="Pfam" id="PF17919">
    <property type="entry name" value="RT_RNaseH_2"/>
    <property type="match status" value="1"/>
</dbReference>
<name>A0A438H519_VITVI</name>
<evidence type="ECO:0000313" key="3">
    <source>
        <dbReference type="Proteomes" id="UP000288805"/>
    </source>
</evidence>
<proteinExistence type="predicted"/>
<dbReference type="Proteomes" id="UP000288805">
    <property type="component" value="Unassembled WGS sequence"/>
</dbReference>
<reference evidence="2 3" key="1">
    <citation type="journal article" date="2018" name="PLoS Genet.">
        <title>Population sequencing reveals clonal diversity and ancestral inbreeding in the grapevine cultivar Chardonnay.</title>
        <authorList>
            <person name="Roach M.J."/>
            <person name="Johnson D.L."/>
            <person name="Bohlmann J."/>
            <person name="van Vuuren H.J."/>
            <person name="Jones S.J."/>
            <person name="Pretorius I.S."/>
            <person name="Schmidt S.A."/>
            <person name="Borneman A.R."/>
        </authorList>
    </citation>
    <scope>NUCLEOTIDE SEQUENCE [LARGE SCALE GENOMIC DNA]</scope>
    <source>
        <strain evidence="3">cv. Chardonnay</strain>
        <tissue evidence="2">Leaf</tissue>
    </source>
</reference>
<evidence type="ECO:0000313" key="2">
    <source>
        <dbReference type="EMBL" id="RVW79552.1"/>
    </source>
</evidence>